<feature type="transmembrane region" description="Helical" evidence="1">
    <location>
        <begin position="61"/>
        <end position="79"/>
    </location>
</feature>
<keyword evidence="3" id="KW-1185">Reference proteome</keyword>
<comment type="caution">
    <text evidence="2">The sequence shown here is derived from an EMBL/GenBank/DDBJ whole genome shotgun (WGS) entry which is preliminary data.</text>
</comment>
<reference evidence="2 3" key="1">
    <citation type="submission" date="2015-02" db="EMBL/GenBank/DDBJ databases">
        <title>Draft genome sequences of ten Microbacterium spp. with emphasis on heavy metal contaminated environments.</title>
        <authorList>
            <person name="Corretto E."/>
        </authorList>
    </citation>
    <scope>NUCLEOTIDE SEQUENCE [LARGE SCALE GENOMIC DNA]</scope>
    <source>
        <strain evidence="2 3">ARN176</strain>
    </source>
</reference>
<dbReference type="RefSeq" id="WP_052680084.1">
    <property type="nucleotide sequence ID" value="NZ_JYIX01000029.1"/>
</dbReference>
<protein>
    <submittedName>
        <fullName evidence="2">Yip1 domain protein</fullName>
    </submittedName>
</protein>
<gene>
    <name evidence="2" type="ORF">RS86_00998</name>
</gene>
<keyword evidence="1" id="KW-0812">Transmembrane</keyword>
<accession>A0A0F0LLY0</accession>
<keyword evidence="1" id="KW-1133">Transmembrane helix</keyword>
<sequence>MSTIDPDAAWREHSPRRTTGASLLVPGLLLLGAGAVLAWALTRGAATGFSDDAQEQDVAAIIAAIASFFVLLIALGLWVGVASRNPRLPGWLTAVGIAVLGATVGHAVVALPPELLQDPVVDPLAFGLAIAAVALLGLGLVARAGRARRLDAADELVRTTTPVTGSVTNQGYTHFDDASRILTAVTYTFRDAAGQQRWVKRAATIDVRNPLVNGEEVDVWFDRQDPSDENRIVIRRRV</sequence>
<dbReference type="Proteomes" id="UP000033740">
    <property type="component" value="Unassembled WGS sequence"/>
</dbReference>
<feature type="transmembrane region" description="Helical" evidence="1">
    <location>
        <begin position="91"/>
        <end position="111"/>
    </location>
</feature>
<dbReference type="PATRIC" id="fig|582680.6.peg.1027"/>
<dbReference type="AlphaFoldDB" id="A0A0F0LLY0"/>
<evidence type="ECO:0000313" key="3">
    <source>
        <dbReference type="Proteomes" id="UP000033740"/>
    </source>
</evidence>
<name>A0A0F0LLY0_9MICO</name>
<feature type="transmembrane region" description="Helical" evidence="1">
    <location>
        <begin position="21"/>
        <end position="41"/>
    </location>
</feature>
<feature type="transmembrane region" description="Helical" evidence="1">
    <location>
        <begin position="123"/>
        <end position="142"/>
    </location>
</feature>
<evidence type="ECO:0000313" key="2">
    <source>
        <dbReference type="EMBL" id="KJL34212.1"/>
    </source>
</evidence>
<proteinExistence type="predicted"/>
<evidence type="ECO:0000256" key="1">
    <source>
        <dbReference type="SAM" id="Phobius"/>
    </source>
</evidence>
<organism evidence="2 3">
    <name type="scientific">Microbacterium azadirachtae</name>
    <dbReference type="NCBI Taxonomy" id="582680"/>
    <lineage>
        <taxon>Bacteria</taxon>
        <taxon>Bacillati</taxon>
        <taxon>Actinomycetota</taxon>
        <taxon>Actinomycetes</taxon>
        <taxon>Micrococcales</taxon>
        <taxon>Microbacteriaceae</taxon>
        <taxon>Microbacterium</taxon>
    </lineage>
</organism>
<dbReference type="EMBL" id="JYIX01000029">
    <property type="protein sequence ID" value="KJL34212.1"/>
    <property type="molecule type" value="Genomic_DNA"/>
</dbReference>
<keyword evidence="1" id="KW-0472">Membrane</keyword>